<dbReference type="AlphaFoldDB" id="A0A7Y3RLZ4"/>
<gene>
    <name evidence="2" type="ORF">HK107_09445</name>
</gene>
<organism evidence="2 3">
    <name type="scientific">Parvularcula mediterranea</name>
    <dbReference type="NCBI Taxonomy" id="2732508"/>
    <lineage>
        <taxon>Bacteria</taxon>
        <taxon>Pseudomonadati</taxon>
        <taxon>Pseudomonadota</taxon>
        <taxon>Alphaproteobacteria</taxon>
        <taxon>Parvularculales</taxon>
        <taxon>Parvularculaceae</taxon>
        <taxon>Parvularcula</taxon>
    </lineage>
</organism>
<accession>A0A7Y3RLZ4</accession>
<feature type="transmembrane region" description="Helical" evidence="1">
    <location>
        <begin position="105"/>
        <end position="128"/>
    </location>
</feature>
<proteinExistence type="predicted"/>
<feature type="transmembrane region" description="Helical" evidence="1">
    <location>
        <begin position="55"/>
        <end position="73"/>
    </location>
</feature>
<keyword evidence="1" id="KW-0812">Transmembrane</keyword>
<feature type="transmembrane region" description="Helical" evidence="1">
    <location>
        <begin position="80"/>
        <end position="99"/>
    </location>
</feature>
<keyword evidence="1" id="KW-1133">Transmembrane helix</keyword>
<evidence type="ECO:0000313" key="3">
    <source>
        <dbReference type="Proteomes" id="UP000536835"/>
    </source>
</evidence>
<evidence type="ECO:0000313" key="2">
    <source>
        <dbReference type="EMBL" id="NNU16543.1"/>
    </source>
</evidence>
<protein>
    <recommendedName>
        <fullName evidence="4">Sugar transporter</fullName>
    </recommendedName>
</protein>
<comment type="caution">
    <text evidence="2">The sequence shown here is derived from an EMBL/GenBank/DDBJ whole genome shotgun (WGS) entry which is preliminary data.</text>
</comment>
<evidence type="ECO:0000256" key="1">
    <source>
        <dbReference type="SAM" id="Phobius"/>
    </source>
</evidence>
<dbReference type="EMBL" id="JABFCX010000003">
    <property type="protein sequence ID" value="NNU16543.1"/>
    <property type="molecule type" value="Genomic_DNA"/>
</dbReference>
<sequence>MKPGIAFWIVGILALLFNSYGVYDYIMTVSNTEAHLAAYPPEQVEYWLGMPAWRTGLWAIGVFSGVIASVLYLAKKSWAVPVFAIGPVVFLLNLVASLFDGGPSIMGAAYYIASLVILAIITFFWWFARRQRAAGVLS</sequence>
<keyword evidence="1" id="KW-0472">Membrane</keyword>
<evidence type="ECO:0008006" key="4">
    <source>
        <dbReference type="Google" id="ProtNLM"/>
    </source>
</evidence>
<dbReference type="RefSeq" id="WP_173199103.1">
    <property type="nucleotide sequence ID" value="NZ_JABFCX010000003.1"/>
</dbReference>
<reference evidence="2 3" key="1">
    <citation type="submission" date="2020-05" db="EMBL/GenBank/DDBJ databases">
        <title>Parvularcula mediterraneae sp. nov., isolated from polypropylene straw from shallow seawater of the seashore of Laganas in Zakynthos island, Greece.</title>
        <authorList>
            <person name="Szabo I."/>
            <person name="Al-Omari J."/>
            <person name="Rado J."/>
            <person name="Szerdahelyi G.S."/>
        </authorList>
    </citation>
    <scope>NUCLEOTIDE SEQUENCE [LARGE SCALE GENOMIC DNA]</scope>
    <source>
        <strain evidence="2 3">ZS-1/3</strain>
    </source>
</reference>
<dbReference type="Proteomes" id="UP000536835">
    <property type="component" value="Unassembled WGS sequence"/>
</dbReference>
<name>A0A7Y3RLZ4_9PROT</name>
<keyword evidence="3" id="KW-1185">Reference proteome</keyword>